<feature type="region of interest" description="Disordered" evidence="1">
    <location>
        <begin position="25"/>
        <end position="84"/>
    </location>
</feature>
<evidence type="ECO:0000256" key="1">
    <source>
        <dbReference type="SAM" id="MobiDB-lite"/>
    </source>
</evidence>
<dbReference type="AlphaFoldDB" id="A0A1Y2EAJ6"/>
<gene>
    <name evidence="2" type="ORF">BCR38DRAFT_334734</name>
</gene>
<dbReference type="Pfam" id="PF10906">
    <property type="entry name" value="Mrx7"/>
    <property type="match status" value="1"/>
</dbReference>
<dbReference type="InterPro" id="IPR020301">
    <property type="entry name" value="Mrx7"/>
</dbReference>
<feature type="compositionally biased region" description="Basic and acidic residues" evidence="1">
    <location>
        <begin position="49"/>
        <end position="59"/>
    </location>
</feature>
<dbReference type="EMBL" id="MCFJ01000003">
    <property type="protein sequence ID" value="ORY68334.1"/>
    <property type="molecule type" value="Genomic_DNA"/>
</dbReference>
<evidence type="ECO:0000313" key="2">
    <source>
        <dbReference type="EMBL" id="ORY68334.1"/>
    </source>
</evidence>
<dbReference type="RefSeq" id="XP_040718621.1">
    <property type="nucleotide sequence ID" value="XM_040855344.1"/>
</dbReference>
<dbReference type="OrthoDB" id="4138121at2759"/>
<evidence type="ECO:0000313" key="3">
    <source>
        <dbReference type="Proteomes" id="UP000193689"/>
    </source>
</evidence>
<reference evidence="2 3" key="1">
    <citation type="submission" date="2016-07" db="EMBL/GenBank/DDBJ databases">
        <title>Pervasive Adenine N6-methylation of Active Genes in Fungi.</title>
        <authorList>
            <consortium name="DOE Joint Genome Institute"/>
            <person name="Mondo S.J."/>
            <person name="Dannebaum R.O."/>
            <person name="Kuo R.C."/>
            <person name="Labutti K."/>
            <person name="Haridas S."/>
            <person name="Kuo A."/>
            <person name="Salamov A."/>
            <person name="Ahrendt S.R."/>
            <person name="Lipzen A."/>
            <person name="Sullivan W."/>
            <person name="Andreopoulos W.B."/>
            <person name="Clum A."/>
            <person name="Lindquist E."/>
            <person name="Daum C."/>
            <person name="Ramamoorthy G.K."/>
            <person name="Gryganskyi A."/>
            <person name="Culley D."/>
            <person name="Magnuson J.K."/>
            <person name="James T.Y."/>
            <person name="O'Malley M.A."/>
            <person name="Stajich J.E."/>
            <person name="Spatafora J.W."/>
            <person name="Visel A."/>
            <person name="Grigoriev I.V."/>
        </authorList>
    </citation>
    <scope>NUCLEOTIDE SEQUENCE [LARGE SCALE GENOMIC DNA]</scope>
    <source>
        <strain evidence="2 3">CBS 129021</strain>
    </source>
</reference>
<sequence>MQLLRSPAFHCGVRCIHRTIEEFKHGRDPNEPLRQGEATADPNRSSDGFFKHFVDELRNQIRGTPTDPPPPPKNAISKNAPQKR</sequence>
<dbReference type="InParanoid" id="A0A1Y2EAJ6"/>
<accession>A0A1Y2EAJ6</accession>
<organism evidence="2 3">
    <name type="scientific">Pseudomassariella vexata</name>
    <dbReference type="NCBI Taxonomy" id="1141098"/>
    <lineage>
        <taxon>Eukaryota</taxon>
        <taxon>Fungi</taxon>
        <taxon>Dikarya</taxon>
        <taxon>Ascomycota</taxon>
        <taxon>Pezizomycotina</taxon>
        <taxon>Sordariomycetes</taxon>
        <taxon>Xylariomycetidae</taxon>
        <taxon>Amphisphaeriales</taxon>
        <taxon>Pseudomassariaceae</taxon>
        <taxon>Pseudomassariella</taxon>
    </lineage>
</organism>
<protein>
    <submittedName>
        <fullName evidence="2">Uncharacterized protein</fullName>
    </submittedName>
</protein>
<dbReference type="GeneID" id="63771556"/>
<keyword evidence="3" id="KW-1185">Reference proteome</keyword>
<name>A0A1Y2EAJ6_9PEZI</name>
<proteinExistence type="predicted"/>
<comment type="caution">
    <text evidence="2">The sequence shown here is derived from an EMBL/GenBank/DDBJ whole genome shotgun (WGS) entry which is preliminary data.</text>
</comment>
<dbReference type="Proteomes" id="UP000193689">
    <property type="component" value="Unassembled WGS sequence"/>
</dbReference>